<organism evidence="4 5">
    <name type="scientific">Phascolomyces articulosus</name>
    <dbReference type="NCBI Taxonomy" id="60185"/>
    <lineage>
        <taxon>Eukaryota</taxon>
        <taxon>Fungi</taxon>
        <taxon>Fungi incertae sedis</taxon>
        <taxon>Mucoromycota</taxon>
        <taxon>Mucoromycotina</taxon>
        <taxon>Mucoromycetes</taxon>
        <taxon>Mucorales</taxon>
        <taxon>Lichtheimiaceae</taxon>
        <taxon>Phascolomyces</taxon>
    </lineage>
</organism>
<dbReference type="Pfam" id="PF00561">
    <property type="entry name" value="Abhydrolase_1"/>
    <property type="match status" value="1"/>
</dbReference>
<dbReference type="GO" id="GO:0005739">
    <property type="term" value="C:mitochondrion"/>
    <property type="evidence" value="ECO:0007669"/>
    <property type="project" value="TreeGrafter"/>
</dbReference>
<dbReference type="InterPro" id="IPR029058">
    <property type="entry name" value="AB_hydrolase_fold"/>
</dbReference>
<reference evidence="4" key="1">
    <citation type="journal article" date="2022" name="IScience">
        <title>Evolution of zygomycete secretomes and the origins of terrestrial fungal ecologies.</title>
        <authorList>
            <person name="Chang Y."/>
            <person name="Wang Y."/>
            <person name="Mondo S."/>
            <person name="Ahrendt S."/>
            <person name="Andreopoulos W."/>
            <person name="Barry K."/>
            <person name="Beard J."/>
            <person name="Benny G.L."/>
            <person name="Blankenship S."/>
            <person name="Bonito G."/>
            <person name="Cuomo C."/>
            <person name="Desiro A."/>
            <person name="Gervers K.A."/>
            <person name="Hundley H."/>
            <person name="Kuo A."/>
            <person name="LaButti K."/>
            <person name="Lang B.F."/>
            <person name="Lipzen A."/>
            <person name="O'Donnell K."/>
            <person name="Pangilinan J."/>
            <person name="Reynolds N."/>
            <person name="Sandor L."/>
            <person name="Smith M.E."/>
            <person name="Tsang A."/>
            <person name="Grigoriev I.V."/>
            <person name="Stajich J.E."/>
            <person name="Spatafora J.W."/>
        </authorList>
    </citation>
    <scope>NUCLEOTIDE SEQUENCE</scope>
    <source>
        <strain evidence="4">RSA 2281</strain>
    </source>
</reference>
<sequence length="300" mass="33825">MLRQAFRRSFSTTTTVRTLSANNTPSLTVPLSYTKYPASQEDHSIHNAPLIVCHGLFGSKQNWRSLGRGMSSRLRRDVYTLDMRNHGESPHAELHTYDAMANDLIAFMEKHKIENPILLGHSMGGKVVMTTALQHPHLVKKLVVVDIAPFSLPLSNDFASYIDAMRTIDQANVKKQSEADQLLQQIEPDMGIRMFLLTNLKRQPDGHYKFRIPYDILGKALGNMGDFTNIASTVSYPGPTQFIAGGKSNYCKPLKQYPDQVKAMFPNYRLDVVEGAGHWVHAENPDVFMKYLIDFVGQKD</sequence>
<gene>
    <name evidence="4" type="ORF">BDA99DRAFT_507737</name>
</gene>
<dbReference type="SUPFAM" id="SSF53474">
    <property type="entry name" value="alpha/beta-Hydrolases"/>
    <property type="match status" value="1"/>
</dbReference>
<dbReference type="PANTHER" id="PTHR46118">
    <property type="entry name" value="PROTEIN ABHD11"/>
    <property type="match status" value="1"/>
</dbReference>
<feature type="domain" description="AB hydrolase-1" evidence="3">
    <location>
        <begin position="49"/>
        <end position="285"/>
    </location>
</feature>
<evidence type="ECO:0000259" key="3">
    <source>
        <dbReference type="Pfam" id="PF00561"/>
    </source>
</evidence>
<comment type="caution">
    <text evidence="4">The sequence shown here is derived from an EMBL/GenBank/DDBJ whole genome shotgun (WGS) entry which is preliminary data.</text>
</comment>
<evidence type="ECO:0000313" key="5">
    <source>
        <dbReference type="Proteomes" id="UP001209540"/>
    </source>
</evidence>
<keyword evidence="5" id="KW-1185">Reference proteome</keyword>
<comment type="similarity">
    <text evidence="1">Belongs to the AB hydrolase superfamily.</text>
</comment>
<dbReference type="PANTHER" id="PTHR46118:SF4">
    <property type="entry name" value="PROTEIN ABHD11"/>
    <property type="match status" value="1"/>
</dbReference>
<dbReference type="GO" id="GO:0052689">
    <property type="term" value="F:carboxylic ester hydrolase activity"/>
    <property type="evidence" value="ECO:0007669"/>
    <property type="project" value="TreeGrafter"/>
</dbReference>
<accession>A0AAD5PGL5</accession>
<protein>
    <submittedName>
        <fullName evidence="4">Alpha/Beta hydrolase protein</fullName>
    </submittedName>
</protein>
<name>A0AAD5PGL5_9FUNG</name>
<dbReference type="FunFam" id="3.40.50.1820:FF:000039">
    <property type="entry name" value="Esterase ybfF"/>
    <property type="match status" value="1"/>
</dbReference>
<reference evidence="4" key="2">
    <citation type="submission" date="2023-02" db="EMBL/GenBank/DDBJ databases">
        <authorList>
            <consortium name="DOE Joint Genome Institute"/>
            <person name="Mondo S.J."/>
            <person name="Chang Y."/>
            <person name="Wang Y."/>
            <person name="Ahrendt S."/>
            <person name="Andreopoulos W."/>
            <person name="Barry K."/>
            <person name="Beard J."/>
            <person name="Benny G.L."/>
            <person name="Blankenship S."/>
            <person name="Bonito G."/>
            <person name="Cuomo C."/>
            <person name="Desiro A."/>
            <person name="Gervers K.A."/>
            <person name="Hundley H."/>
            <person name="Kuo A."/>
            <person name="LaButti K."/>
            <person name="Lang B.F."/>
            <person name="Lipzen A."/>
            <person name="O'Donnell K."/>
            <person name="Pangilinan J."/>
            <person name="Reynolds N."/>
            <person name="Sandor L."/>
            <person name="Smith M.W."/>
            <person name="Tsang A."/>
            <person name="Grigoriev I.V."/>
            <person name="Stajich J.E."/>
            <person name="Spatafora J.W."/>
        </authorList>
    </citation>
    <scope>NUCLEOTIDE SEQUENCE</scope>
    <source>
        <strain evidence="4">RSA 2281</strain>
    </source>
</reference>
<dbReference type="InterPro" id="IPR000073">
    <property type="entry name" value="AB_hydrolase_1"/>
</dbReference>
<evidence type="ECO:0000256" key="2">
    <source>
        <dbReference type="ARBA" id="ARBA00022801"/>
    </source>
</evidence>
<dbReference type="Gene3D" id="3.40.50.1820">
    <property type="entry name" value="alpha/beta hydrolase"/>
    <property type="match status" value="1"/>
</dbReference>
<keyword evidence="2 4" id="KW-0378">Hydrolase</keyword>
<dbReference type="Proteomes" id="UP001209540">
    <property type="component" value="Unassembled WGS sequence"/>
</dbReference>
<dbReference type="AlphaFoldDB" id="A0AAD5PGL5"/>
<evidence type="ECO:0000256" key="1">
    <source>
        <dbReference type="ARBA" id="ARBA00008645"/>
    </source>
</evidence>
<dbReference type="EMBL" id="JAIXMP010000011">
    <property type="protein sequence ID" value="KAI9265103.1"/>
    <property type="molecule type" value="Genomic_DNA"/>
</dbReference>
<proteinExistence type="inferred from homology"/>
<evidence type="ECO:0000313" key="4">
    <source>
        <dbReference type="EMBL" id="KAI9265103.1"/>
    </source>
</evidence>